<evidence type="ECO:0000313" key="2">
    <source>
        <dbReference type="EMBL" id="ORY29946.1"/>
    </source>
</evidence>
<name>A0A1Y2B5G7_9FUNG</name>
<keyword evidence="3" id="KW-1185">Reference proteome</keyword>
<accession>A0A1Y2B5G7</accession>
<protein>
    <submittedName>
        <fullName evidence="2">Uncharacterized protein</fullName>
    </submittedName>
</protein>
<feature type="region of interest" description="Disordered" evidence="1">
    <location>
        <begin position="1"/>
        <end position="51"/>
    </location>
</feature>
<proteinExistence type="predicted"/>
<reference evidence="2 3" key="1">
    <citation type="submission" date="2016-07" db="EMBL/GenBank/DDBJ databases">
        <title>Pervasive Adenine N6-methylation of Active Genes in Fungi.</title>
        <authorList>
            <consortium name="DOE Joint Genome Institute"/>
            <person name="Mondo S.J."/>
            <person name="Dannebaum R.O."/>
            <person name="Kuo R.C."/>
            <person name="Labutti K."/>
            <person name="Haridas S."/>
            <person name="Kuo A."/>
            <person name="Salamov A."/>
            <person name="Ahrendt S.R."/>
            <person name="Lipzen A."/>
            <person name="Sullivan W."/>
            <person name="Andreopoulos W.B."/>
            <person name="Clum A."/>
            <person name="Lindquist E."/>
            <person name="Daum C."/>
            <person name="Ramamoorthy G.K."/>
            <person name="Gryganskyi A."/>
            <person name="Culley D."/>
            <person name="Magnuson J.K."/>
            <person name="James T.Y."/>
            <person name="O'Malley M.A."/>
            <person name="Stajich J.E."/>
            <person name="Spatafora J.W."/>
            <person name="Visel A."/>
            <person name="Grigoriev I.V."/>
        </authorList>
    </citation>
    <scope>NUCLEOTIDE SEQUENCE [LARGE SCALE GENOMIC DNA]</scope>
    <source>
        <strain evidence="2 3">JEL800</strain>
    </source>
</reference>
<gene>
    <name evidence="2" type="ORF">BCR33DRAFT_572715</name>
</gene>
<evidence type="ECO:0000256" key="1">
    <source>
        <dbReference type="SAM" id="MobiDB-lite"/>
    </source>
</evidence>
<dbReference type="EMBL" id="MCGO01000085">
    <property type="protein sequence ID" value="ORY29946.1"/>
    <property type="molecule type" value="Genomic_DNA"/>
</dbReference>
<organism evidence="2 3">
    <name type="scientific">Rhizoclosmatium globosum</name>
    <dbReference type="NCBI Taxonomy" id="329046"/>
    <lineage>
        <taxon>Eukaryota</taxon>
        <taxon>Fungi</taxon>
        <taxon>Fungi incertae sedis</taxon>
        <taxon>Chytridiomycota</taxon>
        <taxon>Chytridiomycota incertae sedis</taxon>
        <taxon>Chytridiomycetes</taxon>
        <taxon>Chytridiales</taxon>
        <taxon>Chytriomycetaceae</taxon>
        <taxon>Rhizoclosmatium</taxon>
    </lineage>
</organism>
<comment type="caution">
    <text evidence="2">The sequence shown here is derived from an EMBL/GenBank/DDBJ whole genome shotgun (WGS) entry which is preliminary data.</text>
</comment>
<feature type="compositionally biased region" description="Polar residues" evidence="1">
    <location>
        <begin position="185"/>
        <end position="197"/>
    </location>
</feature>
<dbReference type="Proteomes" id="UP000193642">
    <property type="component" value="Unassembled WGS sequence"/>
</dbReference>
<evidence type="ECO:0000313" key="3">
    <source>
        <dbReference type="Proteomes" id="UP000193642"/>
    </source>
</evidence>
<feature type="compositionally biased region" description="Polar residues" evidence="1">
    <location>
        <begin position="106"/>
        <end position="124"/>
    </location>
</feature>
<dbReference type="OrthoDB" id="10356552at2759"/>
<dbReference type="AlphaFoldDB" id="A0A1Y2B5G7"/>
<feature type="region of interest" description="Disordered" evidence="1">
    <location>
        <begin position="65"/>
        <end position="138"/>
    </location>
</feature>
<sequence length="214" mass="22515">MPSASAATLVNEAIPVPKVPAQLSSLQEEKVADSTKSSAPTEETKAAEPTTLLASVKRSSFWGWGRATESKPSSPVAPSSPVSALDSKSDAVVPPATPEVKKPVQASISSKDGTETSEVSTIAEVSQPEELHSATVFESKTVSRHDSGMVLSETLEREVKFQTSFEAIAEEGEARTPSLAVSPVPESNNSRKSSTLSGRAISAFSRMKSWISAK</sequence>
<feature type="compositionally biased region" description="Low complexity" evidence="1">
    <location>
        <begin position="72"/>
        <end position="84"/>
    </location>
</feature>
<feature type="region of interest" description="Disordered" evidence="1">
    <location>
        <begin position="170"/>
        <end position="198"/>
    </location>
</feature>